<keyword evidence="1" id="KW-0732">Signal</keyword>
<dbReference type="Proteomes" id="UP000054018">
    <property type="component" value="Unassembled WGS sequence"/>
</dbReference>
<protein>
    <submittedName>
        <fullName evidence="2">Unplaced genomic scaffold scaffold_72, whole genome shotgun sequence</fullName>
    </submittedName>
</protein>
<gene>
    <name evidence="2" type="ORF">PISMIDRAFT_568061</name>
</gene>
<reference evidence="2 3" key="1">
    <citation type="submission" date="2014-04" db="EMBL/GenBank/DDBJ databases">
        <authorList>
            <consortium name="DOE Joint Genome Institute"/>
            <person name="Kuo A."/>
            <person name="Kohler A."/>
            <person name="Costa M.D."/>
            <person name="Nagy L.G."/>
            <person name="Floudas D."/>
            <person name="Copeland A."/>
            <person name="Barry K.W."/>
            <person name="Cichocki N."/>
            <person name="Veneault-Fourrey C."/>
            <person name="LaButti K."/>
            <person name="Lindquist E.A."/>
            <person name="Lipzen A."/>
            <person name="Lundell T."/>
            <person name="Morin E."/>
            <person name="Murat C."/>
            <person name="Sun H."/>
            <person name="Tunlid A."/>
            <person name="Henrissat B."/>
            <person name="Grigoriev I.V."/>
            <person name="Hibbett D.S."/>
            <person name="Martin F."/>
            <person name="Nordberg H.P."/>
            <person name="Cantor M.N."/>
            <person name="Hua S.X."/>
        </authorList>
    </citation>
    <scope>NUCLEOTIDE SEQUENCE [LARGE SCALE GENOMIC DNA]</scope>
    <source>
        <strain evidence="2 3">441</strain>
    </source>
</reference>
<sequence>MTLILGSILLVFSLGTYEKSANKHVCSSRPAHLYYCVNVGCATWSAFQSAYRGCCPCHRGYASLASTTCCNPVGAL</sequence>
<accession>A0A0C9ZML9</accession>
<feature type="signal peptide" evidence="1">
    <location>
        <begin position="1"/>
        <end position="21"/>
    </location>
</feature>
<dbReference type="EMBL" id="KN833756">
    <property type="protein sequence ID" value="KIK21038.1"/>
    <property type="molecule type" value="Genomic_DNA"/>
</dbReference>
<feature type="chain" id="PRO_5002206882" evidence="1">
    <location>
        <begin position="22"/>
        <end position="76"/>
    </location>
</feature>
<dbReference type="AlphaFoldDB" id="A0A0C9ZML9"/>
<proteinExistence type="predicted"/>
<evidence type="ECO:0000256" key="1">
    <source>
        <dbReference type="SAM" id="SignalP"/>
    </source>
</evidence>
<evidence type="ECO:0000313" key="3">
    <source>
        <dbReference type="Proteomes" id="UP000054018"/>
    </source>
</evidence>
<name>A0A0C9ZML9_9AGAM</name>
<dbReference type="HOGENOM" id="CLU_2655455_0_0_1"/>
<organism evidence="2 3">
    <name type="scientific">Pisolithus microcarpus 441</name>
    <dbReference type="NCBI Taxonomy" id="765257"/>
    <lineage>
        <taxon>Eukaryota</taxon>
        <taxon>Fungi</taxon>
        <taxon>Dikarya</taxon>
        <taxon>Basidiomycota</taxon>
        <taxon>Agaricomycotina</taxon>
        <taxon>Agaricomycetes</taxon>
        <taxon>Agaricomycetidae</taxon>
        <taxon>Boletales</taxon>
        <taxon>Sclerodermatineae</taxon>
        <taxon>Pisolithaceae</taxon>
        <taxon>Pisolithus</taxon>
    </lineage>
</organism>
<evidence type="ECO:0000313" key="2">
    <source>
        <dbReference type="EMBL" id="KIK21038.1"/>
    </source>
</evidence>
<reference evidence="3" key="2">
    <citation type="submission" date="2015-01" db="EMBL/GenBank/DDBJ databases">
        <title>Evolutionary Origins and Diversification of the Mycorrhizal Mutualists.</title>
        <authorList>
            <consortium name="DOE Joint Genome Institute"/>
            <consortium name="Mycorrhizal Genomics Consortium"/>
            <person name="Kohler A."/>
            <person name="Kuo A."/>
            <person name="Nagy L.G."/>
            <person name="Floudas D."/>
            <person name="Copeland A."/>
            <person name="Barry K.W."/>
            <person name="Cichocki N."/>
            <person name="Veneault-Fourrey C."/>
            <person name="LaButti K."/>
            <person name="Lindquist E.A."/>
            <person name="Lipzen A."/>
            <person name="Lundell T."/>
            <person name="Morin E."/>
            <person name="Murat C."/>
            <person name="Riley R."/>
            <person name="Ohm R."/>
            <person name="Sun H."/>
            <person name="Tunlid A."/>
            <person name="Henrissat B."/>
            <person name="Grigoriev I.V."/>
            <person name="Hibbett D.S."/>
            <person name="Martin F."/>
        </authorList>
    </citation>
    <scope>NUCLEOTIDE SEQUENCE [LARGE SCALE GENOMIC DNA]</scope>
    <source>
        <strain evidence="3">441</strain>
    </source>
</reference>
<keyword evidence="3" id="KW-1185">Reference proteome</keyword>